<evidence type="ECO:0000313" key="3">
    <source>
        <dbReference type="EMBL" id="KIK50556.1"/>
    </source>
</evidence>
<accession>A0A0D0B8U1</accession>
<feature type="compositionally biased region" description="Low complexity" evidence="2">
    <location>
        <begin position="393"/>
        <end position="404"/>
    </location>
</feature>
<keyword evidence="1" id="KW-0175">Coiled coil</keyword>
<feature type="compositionally biased region" description="Low complexity" evidence="2">
    <location>
        <begin position="439"/>
        <end position="449"/>
    </location>
</feature>
<keyword evidence="4" id="KW-1185">Reference proteome</keyword>
<evidence type="ECO:0000256" key="1">
    <source>
        <dbReference type="SAM" id="Coils"/>
    </source>
</evidence>
<evidence type="ECO:0000256" key="2">
    <source>
        <dbReference type="SAM" id="MobiDB-lite"/>
    </source>
</evidence>
<feature type="compositionally biased region" description="Basic and acidic residues" evidence="2">
    <location>
        <begin position="379"/>
        <end position="392"/>
    </location>
</feature>
<feature type="coiled-coil region" evidence="1">
    <location>
        <begin position="11"/>
        <end position="38"/>
    </location>
</feature>
<reference evidence="3 4" key="1">
    <citation type="submission" date="2014-04" db="EMBL/GenBank/DDBJ databases">
        <title>Evolutionary Origins and Diversification of the Mycorrhizal Mutualists.</title>
        <authorList>
            <consortium name="DOE Joint Genome Institute"/>
            <consortium name="Mycorrhizal Genomics Consortium"/>
            <person name="Kohler A."/>
            <person name="Kuo A."/>
            <person name="Nagy L.G."/>
            <person name="Floudas D."/>
            <person name="Copeland A."/>
            <person name="Barry K.W."/>
            <person name="Cichocki N."/>
            <person name="Veneault-Fourrey C."/>
            <person name="LaButti K."/>
            <person name="Lindquist E.A."/>
            <person name="Lipzen A."/>
            <person name="Lundell T."/>
            <person name="Morin E."/>
            <person name="Murat C."/>
            <person name="Riley R."/>
            <person name="Ohm R."/>
            <person name="Sun H."/>
            <person name="Tunlid A."/>
            <person name="Henrissat B."/>
            <person name="Grigoriev I.V."/>
            <person name="Hibbett D.S."/>
            <person name="Martin F."/>
        </authorList>
    </citation>
    <scope>NUCLEOTIDE SEQUENCE [LARGE SCALE GENOMIC DNA]</scope>
    <source>
        <strain evidence="3 4">FD-317 M1</strain>
    </source>
</reference>
<feature type="region of interest" description="Disordered" evidence="2">
    <location>
        <begin position="330"/>
        <end position="349"/>
    </location>
</feature>
<sequence length="610" mass="64998">MSLPTDILNRRLQIEQEVARLEGQIATQTQKLATARRNNVKQIQRSITSRQEKVETLKVELAQICESISATTQTEQKGPNSSRLSPHLTAKSRQGSPPSELSDLDAASGEEHVSDVDITSPSKGMRLTKEPMSQVSKDSVEDCTGDSVLVNSHMDGGPEVQMPSSQNHPLAKERIEDFTEDSVLVNSKTDAGPEVPMPSSQTCPLASPIVQSEDVGCSLDRRGSSSLLMEIGEQVGEILDSAIGRRPPSPSLPAKGFNIHSGTGLSEGTRNLMIGWKYTQYWRNNGSTDSHSGASPTVLDQSTVAGEAARAHAVEALSPQPMDLAPEARVVFPSSPHPTSEAQHDESFPLTFTSVNGEIDSSHIAIKSDSSAQGGANKTDAKTELQESKEGDSALSLLPHSSSSEVPLENPALGIVASAIMQNAPTTMSHAVVHDPLTSSSSAANSGAGMLKPQENSQSGDPIFSMDLALPHRSRSEETSQSPFTSLSTPNPLSQSHGEEVLYLPQAPEPLTNILSSTGGVSHKLRELMKSAAKMGVTLIDFNGEKQDLAPEVAKDSEEVSEVKSGPLAPTEEQVGQSDLKQEPTSAESAPKMKRKRGKSFVHNITSSFS</sequence>
<dbReference type="HOGENOM" id="CLU_422752_0_0_1"/>
<feature type="compositionally biased region" description="Basic and acidic residues" evidence="2">
    <location>
        <begin position="551"/>
        <end position="562"/>
    </location>
</feature>
<feature type="region of interest" description="Disordered" evidence="2">
    <location>
        <begin position="437"/>
        <end position="497"/>
    </location>
</feature>
<organism evidence="3 4">
    <name type="scientific">Collybiopsis luxurians FD-317 M1</name>
    <dbReference type="NCBI Taxonomy" id="944289"/>
    <lineage>
        <taxon>Eukaryota</taxon>
        <taxon>Fungi</taxon>
        <taxon>Dikarya</taxon>
        <taxon>Basidiomycota</taxon>
        <taxon>Agaricomycotina</taxon>
        <taxon>Agaricomycetes</taxon>
        <taxon>Agaricomycetidae</taxon>
        <taxon>Agaricales</taxon>
        <taxon>Marasmiineae</taxon>
        <taxon>Omphalotaceae</taxon>
        <taxon>Collybiopsis</taxon>
        <taxon>Collybiopsis luxurians</taxon>
    </lineage>
</organism>
<feature type="compositionally biased region" description="Polar residues" evidence="2">
    <location>
        <begin position="574"/>
        <end position="588"/>
    </location>
</feature>
<feature type="region of interest" description="Disordered" evidence="2">
    <location>
        <begin position="70"/>
        <end position="140"/>
    </location>
</feature>
<gene>
    <name evidence="3" type="ORF">GYMLUDRAFT_65211</name>
</gene>
<dbReference type="AlphaFoldDB" id="A0A0D0B8U1"/>
<name>A0A0D0B8U1_9AGAR</name>
<proteinExistence type="predicted"/>
<dbReference type="Proteomes" id="UP000053593">
    <property type="component" value="Unassembled WGS sequence"/>
</dbReference>
<evidence type="ECO:0000313" key="4">
    <source>
        <dbReference type="Proteomes" id="UP000053593"/>
    </source>
</evidence>
<feature type="region of interest" description="Disordered" evidence="2">
    <location>
        <begin position="551"/>
        <end position="610"/>
    </location>
</feature>
<feature type="compositionally biased region" description="Polar residues" evidence="2">
    <location>
        <begin position="479"/>
        <end position="496"/>
    </location>
</feature>
<protein>
    <submittedName>
        <fullName evidence="3">Uncharacterized protein</fullName>
    </submittedName>
</protein>
<dbReference type="EMBL" id="KN834896">
    <property type="protein sequence ID" value="KIK50556.1"/>
    <property type="molecule type" value="Genomic_DNA"/>
</dbReference>
<feature type="compositionally biased region" description="Polar residues" evidence="2">
    <location>
        <begin position="70"/>
        <end position="84"/>
    </location>
</feature>
<feature type="region of interest" description="Disordered" evidence="2">
    <location>
        <begin position="365"/>
        <end position="406"/>
    </location>
</feature>